<dbReference type="Proteomes" id="UP001431783">
    <property type="component" value="Unassembled WGS sequence"/>
</dbReference>
<protein>
    <recommendedName>
        <fullName evidence="4">Ubiquitinyl hydrolase 1</fullName>
    </recommendedName>
</protein>
<evidence type="ECO:0000256" key="1">
    <source>
        <dbReference type="SAM" id="MobiDB-lite"/>
    </source>
</evidence>
<sequence>MCDTCSDFIQLLLTYETKITREPNEQAPISTKDVDIVNSYVQAWSARQCMCCYRDSKNLERFSYVTQGLIFLAVCHCKILADKGSESTATKQDGEDKDLEEDIQDTDKLLNLISKIFLLNFPLYVAYKHTIQTKIDELTQQEMQSLNLFCDLHDSEIPIYLLKNVSWFCKIGGLIAMTSCFTMLTPDLLPVTTAHAMISVVCNLKLWMNYKSMVTMLVPLRSCVLRYMCKLSDRDLRTPTIKSMADFMWNAIKDPLDTPVAFDVDGLDLAFKYFTSSTLTMRLAGITQINNQIGVLAEICVGEAIPEAEAAPRLMADWLIANNIISHIFGPNLHVEVIKQSHIILNFLAMEGRITCAHMDVIWAAAQLKHCAKPVHDLLPGLVKHLAAAPTLHLYNLLTKLEPKDHTEQTLYLASALIKAVWSRGGTALPDAGLINLTAANAGLPSHKCTSSENSVSLDASNSEEDHGDSTAQSESHKSDSEDIDGVEIEDDVGDATGPPPCKLARKHLMRRPHCIASSSDPEIDGIPIKRGISEKTKKSLVAKAKNSKRQQELAVRKKLMTALNIVIPEPANNVASSSSQEEVDDEDQSVKLRKRRKLLRKNRLVKRRKGKGNTGGRLQELSCEGPSSEIDVESDREIDTELIEAKADEILATDISSIVETNMKQPYLEESSSGSEIGKVLLVESREEDMNPNYFSVNSRAHILEMLSGEEAEIEGDNDGSYSSRMSNKSEKNMADFDGEDSVCEEELVQLAVRVQMNTMTKQSSPDKSPVRVDPCLSSNFKADNVCQPGNTLLWDLLQDDKIGQLGEGLALEAEKTLCNLISYTSDKEIRMKFIEGCLKNLENHNSVVVSLRMLPKLLTSFRGMDLHNVTHWAEKQLHMMKHFFNDLKAYTADPANSLCLYSHQMQIQVRLHFLSAIFSPIVSPSSFKLSIEQVDTLWECLAHDPECSDELFSWLLSQTKTNELHALKIDALRRLYVHHLPSLPLEKFSMICLSLFQHLCSLNHLLMVSPEAEYSRNSHNVGMDHMWKIALRATNTDVSMAAMQYINSYYLSHNLQHEGQFMKQCMTHLNAATEDLISATGPGSEEPPMLRIQRALLLMKSHLDAFKRRYAYHLRKWALEGNGIGSHSATLGDRPGTPIRLIIQSGSSTERCFLDMSSADYVADLRAEIVNWCESLSTQSKDSEKNPTMKSGETWIRIITQGQELTIDCDEKTLGEMGFKDNQMIYISVGVSRNMKKREFLDSPSMQPPPPRESIPALLLLQPNYFEQLFSLMHTLSSMKTHIKGGRQIPHTKAQVLSRRVWDILSILPTSPTLLSGFQKLDTPLNDLLNPSSAQKLMYSLYIIESLSVKNSSIGLKDKGEDPNIWCEMFIKNGGLRHLYDIFMSGVLQRDGGDGCEWQQDCLASLLKTICQLGVEHWACEVRQTRNDKIIIPNLNEVNIKQAYFIIINEKKERCWIID</sequence>
<feature type="compositionally biased region" description="Basic and acidic residues" evidence="1">
    <location>
        <begin position="464"/>
        <end position="481"/>
    </location>
</feature>
<dbReference type="EMBL" id="JARQZJ010000033">
    <property type="protein sequence ID" value="KAK9875297.1"/>
    <property type="molecule type" value="Genomic_DNA"/>
</dbReference>
<keyword evidence="3" id="KW-1185">Reference proteome</keyword>
<feature type="region of interest" description="Disordered" evidence="1">
    <location>
        <begin position="715"/>
        <end position="738"/>
    </location>
</feature>
<accession>A0AAW1U4X6</accession>
<organism evidence="2 3">
    <name type="scientific">Henosepilachna vigintioctopunctata</name>
    <dbReference type="NCBI Taxonomy" id="420089"/>
    <lineage>
        <taxon>Eukaryota</taxon>
        <taxon>Metazoa</taxon>
        <taxon>Ecdysozoa</taxon>
        <taxon>Arthropoda</taxon>
        <taxon>Hexapoda</taxon>
        <taxon>Insecta</taxon>
        <taxon>Pterygota</taxon>
        <taxon>Neoptera</taxon>
        <taxon>Endopterygota</taxon>
        <taxon>Coleoptera</taxon>
        <taxon>Polyphaga</taxon>
        <taxon>Cucujiformia</taxon>
        <taxon>Coccinelloidea</taxon>
        <taxon>Coccinellidae</taxon>
        <taxon>Epilachninae</taxon>
        <taxon>Epilachnini</taxon>
        <taxon>Henosepilachna</taxon>
    </lineage>
</organism>
<name>A0AAW1U4X6_9CUCU</name>
<feature type="compositionally biased region" description="Polar residues" evidence="1">
    <location>
        <begin position="448"/>
        <end position="461"/>
    </location>
</feature>
<reference evidence="2 3" key="1">
    <citation type="submission" date="2023-03" db="EMBL/GenBank/DDBJ databases">
        <title>Genome insight into feeding habits of ladybird beetles.</title>
        <authorList>
            <person name="Li H.-S."/>
            <person name="Huang Y.-H."/>
            <person name="Pang H."/>
        </authorList>
    </citation>
    <scope>NUCLEOTIDE SEQUENCE [LARGE SCALE GENOMIC DNA]</scope>
    <source>
        <strain evidence="2">SYSU_2023b</strain>
        <tissue evidence="2">Whole body</tissue>
    </source>
</reference>
<comment type="caution">
    <text evidence="2">The sequence shown here is derived from an EMBL/GenBank/DDBJ whole genome shotgun (WGS) entry which is preliminary data.</text>
</comment>
<feature type="region of interest" description="Disordered" evidence="1">
    <location>
        <begin position="609"/>
        <end position="629"/>
    </location>
</feature>
<dbReference type="InterPro" id="IPR018247">
    <property type="entry name" value="EF_Hand_1_Ca_BS"/>
</dbReference>
<evidence type="ECO:0008006" key="4">
    <source>
        <dbReference type="Google" id="ProtNLM"/>
    </source>
</evidence>
<feature type="region of interest" description="Disordered" evidence="1">
    <location>
        <begin position="446"/>
        <end position="484"/>
    </location>
</feature>
<evidence type="ECO:0000313" key="2">
    <source>
        <dbReference type="EMBL" id="KAK9875297.1"/>
    </source>
</evidence>
<gene>
    <name evidence="2" type="ORF">WA026_007695</name>
</gene>
<dbReference type="PROSITE" id="PS00018">
    <property type="entry name" value="EF_HAND_1"/>
    <property type="match status" value="1"/>
</dbReference>
<evidence type="ECO:0000313" key="3">
    <source>
        <dbReference type="Proteomes" id="UP001431783"/>
    </source>
</evidence>
<proteinExistence type="predicted"/>